<dbReference type="EMBL" id="CAADEX010000078">
    <property type="protein sequence ID" value="VFJ58904.1"/>
    <property type="molecule type" value="Genomic_DNA"/>
</dbReference>
<organism evidence="2">
    <name type="scientific">Candidatus Kentrum sp. DK</name>
    <dbReference type="NCBI Taxonomy" id="2126562"/>
    <lineage>
        <taxon>Bacteria</taxon>
        <taxon>Pseudomonadati</taxon>
        <taxon>Pseudomonadota</taxon>
        <taxon>Gammaproteobacteria</taxon>
        <taxon>Candidatus Kentrum</taxon>
    </lineage>
</organism>
<proteinExistence type="predicted"/>
<dbReference type="InterPro" id="IPR000157">
    <property type="entry name" value="TIR_dom"/>
</dbReference>
<evidence type="ECO:0000313" key="2">
    <source>
        <dbReference type="EMBL" id="VFJ58904.1"/>
    </source>
</evidence>
<dbReference type="Gene3D" id="3.40.50.10140">
    <property type="entry name" value="Toll/interleukin-1 receptor homology (TIR) domain"/>
    <property type="match status" value="1"/>
</dbReference>
<accession>A0A450SY70</accession>
<name>A0A450SY70_9GAMM</name>
<gene>
    <name evidence="2" type="ORF">BECKDK2373B_GA0170837_107810</name>
</gene>
<dbReference type="InterPro" id="IPR035897">
    <property type="entry name" value="Toll_tir_struct_dom_sf"/>
</dbReference>
<dbReference type="GO" id="GO:0007165">
    <property type="term" value="P:signal transduction"/>
    <property type="evidence" value="ECO:0007669"/>
    <property type="project" value="InterPro"/>
</dbReference>
<reference evidence="2" key="1">
    <citation type="submission" date="2019-02" db="EMBL/GenBank/DDBJ databases">
        <authorList>
            <person name="Gruber-Vodicka R. H."/>
            <person name="Seah K. B. B."/>
        </authorList>
    </citation>
    <scope>NUCLEOTIDE SEQUENCE</scope>
    <source>
        <strain evidence="2">BECK_DK47</strain>
    </source>
</reference>
<dbReference type="SUPFAM" id="SSF52200">
    <property type="entry name" value="Toll/Interleukin receptor TIR domain"/>
    <property type="match status" value="1"/>
</dbReference>
<dbReference type="AlphaFoldDB" id="A0A450SY70"/>
<sequence length="304" mass="35204">MHRKIFISHATEERRAVFFLADALKAHSHEVWVDEADLRLGDPVEEFIRGGLHWCDVFILCVSPTALQSRWVRFEARWLCENRKDGDIRMIPVRLVGSGVEWPNPDFPCTSVWEGLLHCDLDHGRPDLWSRQIARILSDVSPDSSMVETTSITAERWMTIWESERGKLPDGKQAWDSYRDRRQGHVRNEQELRRLLNVSARPGGSPEEIAARAYRYLLAYPVRLLDNYERWLLFAQRYRRLKMVEKYGEHGFAYIMTPIQAGPVIHEFDACNNQAPDQDFIWTKALATALGAVPCSGMHHDPTH</sequence>
<feature type="domain" description="TIR" evidence="1">
    <location>
        <begin position="5"/>
        <end position="135"/>
    </location>
</feature>
<dbReference type="Pfam" id="PF13676">
    <property type="entry name" value="TIR_2"/>
    <property type="match status" value="1"/>
</dbReference>
<protein>
    <submittedName>
        <fullName evidence="2">TIR domain-containing protein</fullName>
    </submittedName>
</protein>
<evidence type="ECO:0000259" key="1">
    <source>
        <dbReference type="Pfam" id="PF13676"/>
    </source>
</evidence>